<evidence type="ECO:0000313" key="5">
    <source>
        <dbReference type="Proteomes" id="UP000058305"/>
    </source>
</evidence>
<evidence type="ECO:0000256" key="2">
    <source>
        <dbReference type="SAM" id="Phobius"/>
    </source>
</evidence>
<feature type="compositionally biased region" description="Polar residues" evidence="1">
    <location>
        <begin position="304"/>
        <end position="314"/>
    </location>
</feature>
<feature type="transmembrane region" description="Helical" evidence="2">
    <location>
        <begin position="687"/>
        <end position="706"/>
    </location>
</feature>
<feature type="signal peptide" evidence="3">
    <location>
        <begin position="1"/>
        <end position="20"/>
    </location>
</feature>
<keyword evidence="2" id="KW-0472">Membrane</keyword>
<reference evidence="4 5" key="1">
    <citation type="journal article" date="2016" name="J. Biotechnol.">
        <title>First complete genome sequence of a species in the genus Microterricola, an extremophilic cold active enzyme producing bacterial strain ERGS5:02 isolated from Sikkim Himalaya.</title>
        <authorList>
            <person name="Himanshu"/>
            <person name="Swarnkar M.K."/>
            <person name="Singh D."/>
            <person name="Kumar R."/>
        </authorList>
    </citation>
    <scope>NUCLEOTIDE SEQUENCE [LARGE SCALE GENOMIC DNA]</scope>
    <source>
        <strain evidence="4 5">ERGS5:02</strain>
    </source>
</reference>
<dbReference type="OrthoDB" id="4985746at2"/>
<evidence type="ECO:0000256" key="3">
    <source>
        <dbReference type="SAM" id="SignalP"/>
    </source>
</evidence>
<reference evidence="5" key="2">
    <citation type="submission" date="2016-01" db="EMBL/GenBank/DDBJ databases">
        <title>First complete genome sequence of a species in the genus Microterricola, an extremophilic cold active enzyme producing strain ERGS5:02 isolated from Sikkim Himalaya.</title>
        <authorList>
            <person name="Kumar R."/>
            <person name="Singh D."/>
            <person name="Swarnkar M.K."/>
        </authorList>
    </citation>
    <scope>NUCLEOTIDE SEQUENCE [LARGE SCALE GENOMIC DNA]</scope>
    <source>
        <strain evidence="5">ERGS5:02</strain>
    </source>
</reference>
<dbReference type="RefSeq" id="WP_067230575.1">
    <property type="nucleotide sequence ID" value="NZ_CP014145.1"/>
</dbReference>
<keyword evidence="3" id="KW-0732">Signal</keyword>
<sequence>MLAAAAILTPALLGQAPASAAPAQEGPVDSSAAAAASDAVSIVVAPGHGAVVRPGEDLQLSATVTNGSRLALSVTRIAIGLSDDTLADSAELSAWLRPSAEVLAETTLDNAGVPDDGHLVAIADGPSVAGGGSATVTITVPAAALELDPSDWGAQGIVASLLSESAVLAQTRSTVVLLPAETPRSPLAIVMPMTTPADSVGLISSEKLATYTGPGGLLTRSLESALAHNVAVALDPMILASIRVLGTSAPQSAVDWLNRLAIAPNEVFALPYADADVAAQAQLGVNPFLEPLSFDTVIDERNFTTETPSPTVAPSETPAPGEAEAPSTAAPGAESETAPPADSVMGAGVPSMKDLLAWPYTLSGVAWPAPDTVNAAILPTMKANGYDTVIVAGSNLQNTESVQPSASSRAADTALLVADTELNGALNDALQAGRESDWQAAMARATAAVAVAAGESPARPLLAVLPREFASNAGFVNATLTALEQMPVASVAPLSAVMAAPASDVTLSEAAESPERLAAISALLDRETALTGFSTAVTDPRTITEPERTNLLALLGVNWLADTTAWHAAVSDDLLRTREILDSVSVVQSPSVLVVGGSAQFPVTVQNTFTQPVTLRVNLLPSNGRLVVDESAEVTINAGSSSTVLVPVNAHVGNGPVNVTVTLSTATGVQLGSSVTIPVNVQADWEGLGAALLGGAILLFFGFGIFRNIRRRRRERAAGEQPAVDEDAGEQESGDSVKPDEEVTREETDEPESPRG</sequence>
<dbReference type="KEGG" id="mvd:AWU67_14455"/>
<dbReference type="AlphaFoldDB" id="A0A0Y0NJA3"/>
<dbReference type="InterPro" id="IPR046112">
    <property type="entry name" value="DUF6049"/>
</dbReference>
<organism evidence="4 5">
    <name type="scientific">Microterricola viridarii</name>
    <dbReference type="NCBI Taxonomy" id="412690"/>
    <lineage>
        <taxon>Bacteria</taxon>
        <taxon>Bacillati</taxon>
        <taxon>Actinomycetota</taxon>
        <taxon>Actinomycetes</taxon>
        <taxon>Micrococcales</taxon>
        <taxon>Microbacteriaceae</taxon>
        <taxon>Microterricola</taxon>
    </lineage>
</organism>
<feature type="compositionally biased region" description="Acidic residues" evidence="1">
    <location>
        <begin position="723"/>
        <end position="733"/>
    </location>
</feature>
<feature type="chain" id="PRO_5007073141" evidence="3">
    <location>
        <begin position="21"/>
        <end position="756"/>
    </location>
</feature>
<dbReference type="Pfam" id="PF19516">
    <property type="entry name" value="DUF6049"/>
    <property type="match status" value="1"/>
</dbReference>
<feature type="region of interest" description="Disordered" evidence="1">
    <location>
        <begin position="304"/>
        <end position="346"/>
    </location>
</feature>
<keyword evidence="2" id="KW-1133">Transmembrane helix</keyword>
<dbReference type="EMBL" id="CP014145">
    <property type="protein sequence ID" value="AMB59860.1"/>
    <property type="molecule type" value="Genomic_DNA"/>
</dbReference>
<proteinExistence type="predicted"/>
<feature type="region of interest" description="Disordered" evidence="1">
    <location>
        <begin position="714"/>
        <end position="756"/>
    </location>
</feature>
<evidence type="ECO:0000313" key="4">
    <source>
        <dbReference type="EMBL" id="AMB59860.1"/>
    </source>
</evidence>
<accession>A0A0Y0NJA3</accession>
<name>A0A0Y0NJA3_9MICO</name>
<protein>
    <submittedName>
        <fullName evidence="4">Uncharacterized protein</fullName>
    </submittedName>
</protein>
<feature type="compositionally biased region" description="Basic and acidic residues" evidence="1">
    <location>
        <begin position="735"/>
        <end position="756"/>
    </location>
</feature>
<gene>
    <name evidence="4" type="ORF">AWU67_14455</name>
</gene>
<evidence type="ECO:0000256" key="1">
    <source>
        <dbReference type="SAM" id="MobiDB-lite"/>
    </source>
</evidence>
<dbReference type="Proteomes" id="UP000058305">
    <property type="component" value="Chromosome"/>
</dbReference>
<keyword evidence="2" id="KW-0812">Transmembrane</keyword>
<keyword evidence="5" id="KW-1185">Reference proteome</keyword>